<dbReference type="Proteomes" id="UP000002169">
    <property type="component" value="Chromosome 1"/>
</dbReference>
<proteinExistence type="predicted"/>
<evidence type="ECO:0008006" key="3">
    <source>
        <dbReference type="Google" id="ProtNLM"/>
    </source>
</evidence>
<sequence length="569" mass="59832">MAGNLIYITDAGRAALVAPGNTGTTAREVTQIGLATATFVFKPEMTALPSELKRITTFGGDTVAKDTIHIVIQDDSADQYTLYGFGLYLDNGVLFGVYVQNDPILEKASASMLLLAADTVFASIDVSKLVFGPTSFLNPPATTDRKGVVELATQAEVDAGADDTRAVTPKTAAARYAPLASPAITGSATITSAPGDADAQLAIKGQAGALNREAKLRLYGTFGSSNIDTSTRLIASIRAAFTGGAWGRESVGFWINDGTANDAASDAKQKRVMNLTATGVQIDGGLSTTARPTWAGATPWDSANVTPLDKNAGGQVNATVTLYGAGDYGSQLVFNSNGYTPRVQVQASTATWMVTNGANTAANLSVTNGGTVIARGELKAGGGTSQLAPDGNLNGSLWGGWLSNFLPNNYVNRAGSTMWGRMSFTRDGWQADIGLRNNRPGFDSWTYLRARDNGGIEVINSAYNSVTWGVDDWGTMYMRGQQVLNTDGNLFCAYRGAWMNTILDDLYNRDNSKANAGARVQWDSGVNNFGTIDRLNGALPAPWVVCGLSGPGNGTANAIVVYGVVLRNQ</sequence>
<name>B1JT25_BURO0</name>
<reference evidence="2" key="1">
    <citation type="submission" date="2008-02" db="EMBL/GenBank/DDBJ databases">
        <title>Complete sequence of chromosome 1 of Burkholderia cenocepacia MC0-3.</title>
        <authorList>
            <person name="Copeland A."/>
            <person name="Lucas S."/>
            <person name="Lapidus A."/>
            <person name="Barry K."/>
            <person name="Bruce D."/>
            <person name="Goodwin L."/>
            <person name="Glavina del Rio T."/>
            <person name="Dalin E."/>
            <person name="Tice H."/>
            <person name="Pitluck S."/>
            <person name="Chain P."/>
            <person name="Malfatti S."/>
            <person name="Shin M."/>
            <person name="Vergez L."/>
            <person name="Schmutz J."/>
            <person name="Larimer F."/>
            <person name="Land M."/>
            <person name="Hauser L."/>
            <person name="Kyrpides N."/>
            <person name="Mikhailova N."/>
            <person name="Tiedje J."/>
            <person name="Richardson P."/>
        </authorList>
    </citation>
    <scope>NUCLEOTIDE SEQUENCE [LARGE SCALE GENOMIC DNA]</scope>
    <source>
        <strain evidence="2">MC0-3</strain>
    </source>
</reference>
<dbReference type="KEGG" id="bcm:Bcenmc03_0190"/>
<dbReference type="AlphaFoldDB" id="B1JT25"/>
<evidence type="ECO:0000313" key="1">
    <source>
        <dbReference type="EMBL" id="ACA89370.1"/>
    </source>
</evidence>
<dbReference type="HOGENOM" id="CLU_590103_0_0_4"/>
<dbReference type="EMBL" id="CP000958">
    <property type="protein sequence ID" value="ACA89370.1"/>
    <property type="molecule type" value="Genomic_DNA"/>
</dbReference>
<dbReference type="RefSeq" id="WP_012327665.1">
    <property type="nucleotide sequence ID" value="NC_010508.1"/>
</dbReference>
<accession>B1JT25</accession>
<evidence type="ECO:0000313" key="2">
    <source>
        <dbReference type="Proteomes" id="UP000002169"/>
    </source>
</evidence>
<dbReference type="Gene3D" id="6.20.70.20">
    <property type="match status" value="1"/>
</dbReference>
<gene>
    <name evidence="1" type="ordered locus">Bcenmc03_0190</name>
</gene>
<organism evidence="1 2">
    <name type="scientific">Burkholderia orbicola (strain MC0-3)</name>
    <dbReference type="NCBI Taxonomy" id="406425"/>
    <lineage>
        <taxon>Bacteria</taxon>
        <taxon>Pseudomonadati</taxon>
        <taxon>Pseudomonadota</taxon>
        <taxon>Betaproteobacteria</taxon>
        <taxon>Burkholderiales</taxon>
        <taxon>Burkholderiaceae</taxon>
        <taxon>Burkholderia</taxon>
        <taxon>Burkholderia cepacia complex</taxon>
        <taxon>Burkholderia orbicola</taxon>
    </lineage>
</organism>
<protein>
    <recommendedName>
        <fullName evidence="3">Phage tail protein</fullName>
    </recommendedName>
</protein>